<evidence type="ECO:0000313" key="2">
    <source>
        <dbReference type="Proteomes" id="UP001152622"/>
    </source>
</evidence>
<sequence length="72" mass="7916">MATEGFLVNEGPSRVPGLPECFVVSDSYRRHRNTAHLPGEENKLNIIMADACKRLKVQETLVAQSSCSISNV</sequence>
<dbReference type="OrthoDB" id="8959514at2759"/>
<organism evidence="1 2">
    <name type="scientific">Synaphobranchus kaupii</name>
    <name type="common">Kaup's arrowtooth eel</name>
    <dbReference type="NCBI Taxonomy" id="118154"/>
    <lineage>
        <taxon>Eukaryota</taxon>
        <taxon>Metazoa</taxon>
        <taxon>Chordata</taxon>
        <taxon>Craniata</taxon>
        <taxon>Vertebrata</taxon>
        <taxon>Euteleostomi</taxon>
        <taxon>Actinopterygii</taxon>
        <taxon>Neopterygii</taxon>
        <taxon>Teleostei</taxon>
        <taxon>Anguilliformes</taxon>
        <taxon>Synaphobranchidae</taxon>
        <taxon>Synaphobranchus</taxon>
    </lineage>
</organism>
<protein>
    <submittedName>
        <fullName evidence="1">Uncharacterized protein</fullName>
    </submittedName>
</protein>
<comment type="caution">
    <text evidence="1">The sequence shown here is derived from an EMBL/GenBank/DDBJ whole genome shotgun (WGS) entry which is preliminary data.</text>
</comment>
<dbReference type="Proteomes" id="UP001152622">
    <property type="component" value="Chromosome 9"/>
</dbReference>
<dbReference type="EMBL" id="JAINUF010000009">
    <property type="protein sequence ID" value="KAJ8350882.1"/>
    <property type="molecule type" value="Genomic_DNA"/>
</dbReference>
<gene>
    <name evidence="1" type="ORF">SKAU_G00260120</name>
</gene>
<dbReference type="AlphaFoldDB" id="A0A9Q1F503"/>
<name>A0A9Q1F503_SYNKA</name>
<proteinExistence type="predicted"/>
<keyword evidence="2" id="KW-1185">Reference proteome</keyword>
<evidence type="ECO:0000313" key="1">
    <source>
        <dbReference type="EMBL" id="KAJ8350882.1"/>
    </source>
</evidence>
<reference evidence="1" key="1">
    <citation type="journal article" date="2023" name="Science">
        <title>Genome structures resolve the early diversification of teleost fishes.</title>
        <authorList>
            <person name="Parey E."/>
            <person name="Louis A."/>
            <person name="Montfort J."/>
            <person name="Bouchez O."/>
            <person name="Roques C."/>
            <person name="Iampietro C."/>
            <person name="Lluch J."/>
            <person name="Castinel A."/>
            <person name="Donnadieu C."/>
            <person name="Desvignes T."/>
            <person name="Floi Bucao C."/>
            <person name="Jouanno E."/>
            <person name="Wen M."/>
            <person name="Mejri S."/>
            <person name="Dirks R."/>
            <person name="Jansen H."/>
            <person name="Henkel C."/>
            <person name="Chen W.J."/>
            <person name="Zahm M."/>
            <person name="Cabau C."/>
            <person name="Klopp C."/>
            <person name="Thompson A.W."/>
            <person name="Robinson-Rechavi M."/>
            <person name="Braasch I."/>
            <person name="Lecointre G."/>
            <person name="Bobe J."/>
            <person name="Postlethwait J.H."/>
            <person name="Berthelot C."/>
            <person name="Roest Crollius H."/>
            <person name="Guiguen Y."/>
        </authorList>
    </citation>
    <scope>NUCLEOTIDE SEQUENCE</scope>
    <source>
        <strain evidence="1">WJC10195</strain>
    </source>
</reference>
<accession>A0A9Q1F503</accession>